<dbReference type="InterPro" id="IPR051707">
    <property type="entry name" value="PI-Interact_SigTrans_Reg"/>
</dbReference>
<protein>
    <recommendedName>
        <fullName evidence="2">PH domain-containing protein</fullName>
    </recommendedName>
</protein>
<comment type="caution">
    <text evidence="3">The sequence shown here is derived from an EMBL/GenBank/DDBJ whole genome shotgun (WGS) entry which is preliminary data.</text>
</comment>
<evidence type="ECO:0000313" key="4">
    <source>
        <dbReference type="Proteomes" id="UP001209878"/>
    </source>
</evidence>
<dbReference type="PROSITE" id="PS50003">
    <property type="entry name" value="PH_DOMAIN"/>
    <property type="match status" value="1"/>
</dbReference>
<accession>A0AAD9L1M8</accession>
<feature type="region of interest" description="Disordered" evidence="1">
    <location>
        <begin position="1"/>
        <end position="38"/>
    </location>
</feature>
<sequence>MPRFRNSITMADGDTEMNRSEEEHAQNHEDGGDKNEPIELSGWLMKRSRHSHKWKKQWFHLIRTDLFYGDSEQNTPKKIPLVASEIAETNIDEKSNAFRIRPSDSKRVYYMYADDENTQHNWMQAICFAKAAGHTGDESQACTLQ</sequence>
<gene>
    <name evidence="3" type="ORF">NP493_385g02015</name>
</gene>
<dbReference type="AlphaFoldDB" id="A0AAD9L1M8"/>
<dbReference type="PANTHER" id="PTHR14336">
    <property type="entry name" value="TANDEM PH DOMAIN CONTAINING PROTEIN"/>
    <property type="match status" value="1"/>
</dbReference>
<dbReference type="InterPro" id="IPR011993">
    <property type="entry name" value="PH-like_dom_sf"/>
</dbReference>
<proteinExistence type="predicted"/>
<evidence type="ECO:0000256" key="1">
    <source>
        <dbReference type="SAM" id="MobiDB-lite"/>
    </source>
</evidence>
<reference evidence="3" key="1">
    <citation type="journal article" date="2023" name="Mol. Biol. Evol.">
        <title>Third-Generation Sequencing Reveals the Adaptive Role of the Epigenome in Three Deep-Sea Polychaetes.</title>
        <authorList>
            <person name="Perez M."/>
            <person name="Aroh O."/>
            <person name="Sun Y."/>
            <person name="Lan Y."/>
            <person name="Juniper S.K."/>
            <person name="Young C.R."/>
            <person name="Angers B."/>
            <person name="Qian P.Y."/>
        </authorList>
    </citation>
    <scope>NUCLEOTIDE SEQUENCE</scope>
    <source>
        <strain evidence="3">R07B-5</strain>
    </source>
</reference>
<dbReference type="SUPFAM" id="SSF50729">
    <property type="entry name" value="PH domain-like"/>
    <property type="match status" value="1"/>
</dbReference>
<dbReference type="SMART" id="SM00233">
    <property type="entry name" value="PH"/>
    <property type="match status" value="1"/>
</dbReference>
<dbReference type="InterPro" id="IPR001849">
    <property type="entry name" value="PH_domain"/>
</dbReference>
<evidence type="ECO:0000313" key="3">
    <source>
        <dbReference type="EMBL" id="KAK2181713.1"/>
    </source>
</evidence>
<dbReference type="Proteomes" id="UP001209878">
    <property type="component" value="Unassembled WGS sequence"/>
</dbReference>
<organism evidence="3 4">
    <name type="scientific">Ridgeia piscesae</name>
    <name type="common">Tubeworm</name>
    <dbReference type="NCBI Taxonomy" id="27915"/>
    <lineage>
        <taxon>Eukaryota</taxon>
        <taxon>Metazoa</taxon>
        <taxon>Spiralia</taxon>
        <taxon>Lophotrochozoa</taxon>
        <taxon>Annelida</taxon>
        <taxon>Polychaeta</taxon>
        <taxon>Sedentaria</taxon>
        <taxon>Canalipalpata</taxon>
        <taxon>Sabellida</taxon>
        <taxon>Siboglinidae</taxon>
        <taxon>Ridgeia</taxon>
    </lineage>
</organism>
<evidence type="ECO:0000259" key="2">
    <source>
        <dbReference type="PROSITE" id="PS50003"/>
    </source>
</evidence>
<feature type="domain" description="PH" evidence="2">
    <location>
        <begin position="37"/>
        <end position="131"/>
    </location>
</feature>
<dbReference type="EMBL" id="JAODUO010000384">
    <property type="protein sequence ID" value="KAK2181713.1"/>
    <property type="molecule type" value="Genomic_DNA"/>
</dbReference>
<feature type="compositionally biased region" description="Basic and acidic residues" evidence="1">
    <location>
        <begin position="16"/>
        <end position="37"/>
    </location>
</feature>
<dbReference type="Gene3D" id="2.30.29.30">
    <property type="entry name" value="Pleckstrin-homology domain (PH domain)/Phosphotyrosine-binding domain (PTB)"/>
    <property type="match status" value="1"/>
</dbReference>
<dbReference type="Pfam" id="PF00169">
    <property type="entry name" value="PH"/>
    <property type="match status" value="1"/>
</dbReference>
<keyword evidence="4" id="KW-1185">Reference proteome</keyword>
<name>A0AAD9L1M8_RIDPI</name>